<evidence type="ECO:0000313" key="1">
    <source>
        <dbReference type="EMBL" id="KAF2887235.1"/>
    </source>
</evidence>
<organism evidence="1 2">
    <name type="scientific">Ignelater luminosus</name>
    <name type="common">Cucubano</name>
    <name type="synonym">Pyrophorus luminosus</name>
    <dbReference type="NCBI Taxonomy" id="2038154"/>
    <lineage>
        <taxon>Eukaryota</taxon>
        <taxon>Metazoa</taxon>
        <taxon>Ecdysozoa</taxon>
        <taxon>Arthropoda</taxon>
        <taxon>Hexapoda</taxon>
        <taxon>Insecta</taxon>
        <taxon>Pterygota</taxon>
        <taxon>Neoptera</taxon>
        <taxon>Endopterygota</taxon>
        <taxon>Coleoptera</taxon>
        <taxon>Polyphaga</taxon>
        <taxon>Elateriformia</taxon>
        <taxon>Elateroidea</taxon>
        <taxon>Elateridae</taxon>
        <taxon>Agrypninae</taxon>
        <taxon>Pyrophorini</taxon>
        <taxon>Ignelater</taxon>
    </lineage>
</organism>
<gene>
    <name evidence="1" type="ORF">ILUMI_18937</name>
</gene>
<dbReference type="EMBL" id="VTPC01084498">
    <property type="protein sequence ID" value="KAF2887235.1"/>
    <property type="molecule type" value="Genomic_DNA"/>
</dbReference>
<dbReference type="AlphaFoldDB" id="A0A8K0G0E3"/>
<comment type="caution">
    <text evidence="1">The sequence shown here is derived from an EMBL/GenBank/DDBJ whole genome shotgun (WGS) entry which is preliminary data.</text>
</comment>
<dbReference type="OrthoDB" id="6767105at2759"/>
<accession>A0A8K0G0E3</accession>
<sequence>MIEKFSAKPENVQHGFRACGLYPWNSNAIDYSKRLGRNVEILESSDSQNSVTITFKKFKEIVGNEFFGLYELWQEFTKGNVDDEAIQSNEALVDDPEENAKHEVPLEVTVI</sequence>
<keyword evidence="2" id="KW-1185">Reference proteome</keyword>
<protein>
    <submittedName>
        <fullName evidence="1">Uncharacterized protein</fullName>
    </submittedName>
</protein>
<reference evidence="1" key="1">
    <citation type="submission" date="2019-08" db="EMBL/GenBank/DDBJ databases">
        <title>The genome of the North American firefly Photinus pyralis.</title>
        <authorList>
            <consortium name="Photinus pyralis genome working group"/>
            <person name="Fallon T.R."/>
            <person name="Sander Lower S.E."/>
            <person name="Weng J.-K."/>
        </authorList>
    </citation>
    <scope>NUCLEOTIDE SEQUENCE</scope>
    <source>
        <strain evidence="1">TRF0915ILg1</strain>
        <tissue evidence="1">Whole body</tissue>
    </source>
</reference>
<proteinExistence type="predicted"/>
<evidence type="ECO:0000313" key="2">
    <source>
        <dbReference type="Proteomes" id="UP000801492"/>
    </source>
</evidence>
<name>A0A8K0G0E3_IGNLU</name>
<dbReference type="Proteomes" id="UP000801492">
    <property type="component" value="Unassembled WGS sequence"/>
</dbReference>